<gene>
    <name evidence="9" type="ORF">GCM10008938_22110</name>
</gene>
<dbReference type="Gene3D" id="1.25.40.10">
    <property type="entry name" value="Tetratricopeptide repeat domain"/>
    <property type="match status" value="1"/>
</dbReference>
<dbReference type="PANTHER" id="PTHR35807:SF2">
    <property type="entry name" value="TRANSCRIPTIONAL ACTIVATOR DOMAIN"/>
    <property type="match status" value="1"/>
</dbReference>
<keyword evidence="10" id="KW-1185">Reference proteome</keyword>
<dbReference type="Pfam" id="PF03704">
    <property type="entry name" value="BTAD"/>
    <property type="match status" value="1"/>
</dbReference>
<dbReference type="SUPFAM" id="SSF55781">
    <property type="entry name" value="GAF domain-like"/>
    <property type="match status" value="1"/>
</dbReference>
<evidence type="ECO:0000259" key="6">
    <source>
        <dbReference type="SMART" id="SM00065"/>
    </source>
</evidence>
<feature type="domain" description="OmpR/PhoB-type" evidence="7">
    <location>
        <begin position="341"/>
        <end position="412"/>
    </location>
</feature>
<evidence type="ECO:0000256" key="2">
    <source>
        <dbReference type="ARBA" id="ARBA00023015"/>
    </source>
</evidence>
<dbReference type="InterPro" id="IPR019734">
    <property type="entry name" value="TPR_rpt"/>
</dbReference>
<dbReference type="InterPro" id="IPR011990">
    <property type="entry name" value="TPR-like_helical_dom_sf"/>
</dbReference>
<sequence length="551" mass="62367">MNTPAVQSVLQSLSWATSRLLQTPEHFFQILKVFLSELRVQTWSDSAELFLSNPQQTHLMLTSYDGKHRAAFLEKLVFRFGMGYPGIAAESRAPLATSDLQQDRRYLRDDVKKLGYQGYIAQPLVLPHKVIGVIDLASRSTLHQQEAERILAQVAPLLASSLYSVLTSLSEDAFQQITDSMQGGTSSKGMNTLLEQGLKISGGQCGVIHLLNGQRIESHPEQVAACSHICECPAVKGRILINSIPSMACGFQEQKVRTVCMPLWSGNEISGVQTMHFSGGWALPTQAVAPLMWFNRFAWQALSPKAAEHQREDQVPWLEIEALGAFRVKKEGQLMAPTDFGRRQAYLLLKILVARWGRPVTSEELLEMLWSEEDPAKALPRLHVVLNALRKAIEPDPAKPVYVLRDGNTYRLALEREAPLDVQRFEALVHRGDQLESQQAIQQYRIALQLYRGDFMADEAYADWCILERSYLKEQAIRVMFRMADLLQALDQLADAQEIYHRILTMDPYQFDAYEALIDLLLDANRRQDAQSCWDQYQVQYGEMPPVPRPA</sequence>
<dbReference type="InterPro" id="IPR036388">
    <property type="entry name" value="WH-like_DNA-bd_sf"/>
</dbReference>
<feature type="repeat" description="TPR" evidence="5">
    <location>
        <begin position="477"/>
        <end position="510"/>
    </location>
</feature>
<accession>A0ABQ2D3D9</accession>
<dbReference type="EMBL" id="BMOD01000007">
    <property type="protein sequence ID" value="GGJ35578.1"/>
    <property type="molecule type" value="Genomic_DNA"/>
</dbReference>
<dbReference type="PROSITE" id="PS50005">
    <property type="entry name" value="TPR"/>
    <property type="match status" value="1"/>
</dbReference>
<feature type="domain" description="Bacterial transcriptional activator" evidence="8">
    <location>
        <begin position="420"/>
        <end position="540"/>
    </location>
</feature>
<evidence type="ECO:0000259" key="8">
    <source>
        <dbReference type="SMART" id="SM01043"/>
    </source>
</evidence>
<dbReference type="InterPro" id="IPR016032">
    <property type="entry name" value="Sig_transdc_resp-reg_C-effctor"/>
</dbReference>
<name>A0ABQ2D3D9_9DEIO</name>
<dbReference type="Gene3D" id="3.30.450.40">
    <property type="match status" value="1"/>
</dbReference>
<keyword evidence="5" id="KW-0802">TPR repeat</keyword>
<dbReference type="InterPro" id="IPR005158">
    <property type="entry name" value="BTAD"/>
</dbReference>
<evidence type="ECO:0000313" key="9">
    <source>
        <dbReference type="EMBL" id="GGJ35578.1"/>
    </source>
</evidence>
<comment type="caution">
    <text evidence="9">The sequence shown here is derived from an EMBL/GenBank/DDBJ whole genome shotgun (WGS) entry which is preliminary data.</text>
</comment>
<dbReference type="Gene3D" id="1.10.10.10">
    <property type="entry name" value="Winged helix-like DNA-binding domain superfamily/Winged helix DNA-binding domain"/>
    <property type="match status" value="1"/>
</dbReference>
<keyword evidence="3" id="KW-0238">DNA-binding</keyword>
<organism evidence="9 10">
    <name type="scientific">Deinococcus roseus</name>
    <dbReference type="NCBI Taxonomy" id="392414"/>
    <lineage>
        <taxon>Bacteria</taxon>
        <taxon>Thermotogati</taxon>
        <taxon>Deinococcota</taxon>
        <taxon>Deinococci</taxon>
        <taxon>Deinococcales</taxon>
        <taxon>Deinococcaceae</taxon>
        <taxon>Deinococcus</taxon>
    </lineage>
</organism>
<evidence type="ECO:0000313" key="10">
    <source>
        <dbReference type="Proteomes" id="UP000632222"/>
    </source>
</evidence>
<dbReference type="Pfam" id="PF01590">
    <property type="entry name" value="GAF"/>
    <property type="match status" value="1"/>
</dbReference>
<evidence type="ECO:0000256" key="1">
    <source>
        <dbReference type="ARBA" id="ARBA00005820"/>
    </source>
</evidence>
<dbReference type="InterPro" id="IPR029016">
    <property type="entry name" value="GAF-like_dom_sf"/>
</dbReference>
<evidence type="ECO:0000256" key="3">
    <source>
        <dbReference type="ARBA" id="ARBA00023125"/>
    </source>
</evidence>
<dbReference type="SMART" id="SM01043">
    <property type="entry name" value="BTAD"/>
    <property type="match status" value="1"/>
</dbReference>
<dbReference type="Pfam" id="PF00486">
    <property type="entry name" value="Trans_reg_C"/>
    <property type="match status" value="1"/>
</dbReference>
<dbReference type="InterPro" id="IPR051677">
    <property type="entry name" value="AfsR-DnrI-RedD_regulator"/>
</dbReference>
<feature type="domain" description="GAF" evidence="6">
    <location>
        <begin position="12"/>
        <end position="172"/>
    </location>
</feature>
<evidence type="ECO:0008006" key="11">
    <source>
        <dbReference type="Google" id="ProtNLM"/>
    </source>
</evidence>
<protein>
    <recommendedName>
        <fullName evidence="11">GAF domain-containing protein</fullName>
    </recommendedName>
</protein>
<keyword evidence="2" id="KW-0805">Transcription regulation</keyword>
<dbReference type="SUPFAM" id="SSF48452">
    <property type="entry name" value="TPR-like"/>
    <property type="match status" value="1"/>
</dbReference>
<comment type="similarity">
    <text evidence="1">Belongs to the AfsR/DnrI/RedD regulatory family.</text>
</comment>
<reference evidence="10" key="1">
    <citation type="journal article" date="2019" name="Int. J. Syst. Evol. Microbiol.">
        <title>The Global Catalogue of Microorganisms (GCM) 10K type strain sequencing project: providing services to taxonomists for standard genome sequencing and annotation.</title>
        <authorList>
            <consortium name="The Broad Institute Genomics Platform"/>
            <consortium name="The Broad Institute Genome Sequencing Center for Infectious Disease"/>
            <person name="Wu L."/>
            <person name="Ma J."/>
        </authorList>
    </citation>
    <scope>NUCLEOTIDE SEQUENCE [LARGE SCALE GENOMIC DNA]</scope>
    <source>
        <strain evidence="10">JCM 14370</strain>
    </source>
</reference>
<dbReference type="Proteomes" id="UP000632222">
    <property type="component" value="Unassembled WGS sequence"/>
</dbReference>
<keyword evidence="4" id="KW-0804">Transcription</keyword>
<dbReference type="InterPro" id="IPR003018">
    <property type="entry name" value="GAF"/>
</dbReference>
<dbReference type="InterPro" id="IPR001867">
    <property type="entry name" value="OmpR/PhoB-type_DNA-bd"/>
</dbReference>
<dbReference type="RefSeq" id="WP_189002753.1">
    <property type="nucleotide sequence ID" value="NZ_BMOD01000007.1"/>
</dbReference>
<evidence type="ECO:0000256" key="4">
    <source>
        <dbReference type="ARBA" id="ARBA00023163"/>
    </source>
</evidence>
<proteinExistence type="inferred from homology"/>
<dbReference type="SMART" id="SM00065">
    <property type="entry name" value="GAF"/>
    <property type="match status" value="1"/>
</dbReference>
<dbReference type="PANTHER" id="PTHR35807">
    <property type="entry name" value="TRANSCRIPTIONAL REGULATOR REDD-RELATED"/>
    <property type="match status" value="1"/>
</dbReference>
<dbReference type="SMART" id="SM00862">
    <property type="entry name" value="Trans_reg_C"/>
    <property type="match status" value="1"/>
</dbReference>
<evidence type="ECO:0000259" key="7">
    <source>
        <dbReference type="SMART" id="SM00862"/>
    </source>
</evidence>
<dbReference type="SUPFAM" id="SSF46894">
    <property type="entry name" value="C-terminal effector domain of the bipartite response regulators"/>
    <property type="match status" value="1"/>
</dbReference>
<evidence type="ECO:0000256" key="5">
    <source>
        <dbReference type="PROSITE-ProRule" id="PRU00339"/>
    </source>
</evidence>